<dbReference type="RefSeq" id="WP_114055019.1">
    <property type="nucleotide sequence ID" value="NZ_CP030862.1"/>
</dbReference>
<dbReference type="Pfam" id="PF18911">
    <property type="entry name" value="PKD_4"/>
    <property type="match status" value="1"/>
</dbReference>
<dbReference type="KEGG" id="sgz:C0216_10540"/>
<feature type="domain" description="PKD" evidence="3">
    <location>
        <begin position="83"/>
        <end position="166"/>
    </location>
</feature>
<gene>
    <name evidence="4" type="ORF">C0216_10540</name>
</gene>
<feature type="signal peptide" evidence="2">
    <location>
        <begin position="1"/>
        <end position="26"/>
    </location>
</feature>
<dbReference type="Proteomes" id="UP000252004">
    <property type="component" value="Chromosome"/>
</dbReference>
<evidence type="ECO:0000259" key="3">
    <source>
        <dbReference type="PROSITE" id="PS50093"/>
    </source>
</evidence>
<dbReference type="InterPro" id="IPR000601">
    <property type="entry name" value="PKD_dom"/>
</dbReference>
<feature type="compositionally biased region" description="Basic and acidic residues" evidence="1">
    <location>
        <begin position="34"/>
        <end position="44"/>
    </location>
</feature>
<keyword evidence="5" id="KW-1185">Reference proteome</keyword>
<sequence length="549" mass="56678">MSYRRLAASAAVLAAGVALAPAPAHAAGPASGRPEPHGIAKPDQVRPQQREAAAFTSPADRSVRQAPAAGRAGAASGDTAQNEIAVGLQAFTTSAHGIEVDAATTGTANAVSVSVDWGDGTASEGTSAGGQKLTTPHQYGKPGGYTVRVTVTDHVTQASAVNQIAVWTQGSHFTPHTPQRLLDTRNGTGGYRGKVPAYGQARLRIGGNAAIPAGVTAVVLNVTVTNTTSGGHITAYPDGGEKPTTSNVNFAPGQTVPNLVIVPVGRDGYVNLYNGGWEGVDLIADVTGYFTKSASSGYTPLDPQRLVDTRNGTGAPQGQIKGYGTLTKPIRGLANATAVALNVTVTNPRSDGHLTVFPGSGTAPAVSNLNFSAGQTIANAVIVPVSASGEISIRNGGWNPTDVIIDIVGYYSPAGPNAYVPLKPDRLLDTRDGATWPWGPLSGRSYVYMPLADGFPHTKGFVLNTTVTNPKGPGHLAVAPDPNSLADYDNGTEQWPPTPTSSTLNWTRGRTVPNLVQAGTGPYGIIDIWNQSDADIDLVVDIFGLYEDN</sequence>
<feature type="compositionally biased region" description="Low complexity" evidence="1">
    <location>
        <begin position="66"/>
        <end position="78"/>
    </location>
</feature>
<protein>
    <recommendedName>
        <fullName evidence="3">PKD domain-containing protein</fullName>
    </recommendedName>
</protein>
<organism evidence="4 5">
    <name type="scientific">Streptomyces globosus</name>
    <dbReference type="NCBI Taxonomy" id="68209"/>
    <lineage>
        <taxon>Bacteria</taxon>
        <taxon>Bacillati</taxon>
        <taxon>Actinomycetota</taxon>
        <taxon>Actinomycetes</taxon>
        <taxon>Kitasatosporales</taxon>
        <taxon>Streptomycetaceae</taxon>
        <taxon>Streptomyces</taxon>
    </lineage>
</organism>
<dbReference type="PROSITE" id="PS50093">
    <property type="entry name" value="PKD"/>
    <property type="match status" value="1"/>
</dbReference>
<accession>A0A344TYW9</accession>
<dbReference type="InterPro" id="IPR013783">
    <property type="entry name" value="Ig-like_fold"/>
</dbReference>
<dbReference type="CDD" id="cd00146">
    <property type="entry name" value="PKD"/>
    <property type="match status" value="1"/>
</dbReference>
<dbReference type="AlphaFoldDB" id="A0A344TYW9"/>
<keyword evidence="2" id="KW-0732">Signal</keyword>
<evidence type="ECO:0000313" key="4">
    <source>
        <dbReference type="EMBL" id="AXE23840.1"/>
    </source>
</evidence>
<dbReference type="SUPFAM" id="SSF49299">
    <property type="entry name" value="PKD domain"/>
    <property type="match status" value="1"/>
</dbReference>
<reference evidence="4 5" key="1">
    <citation type="submission" date="2018-01" db="EMBL/GenBank/DDBJ databases">
        <title>Draft genome Sequence of streptomyces globosus LZH-48.</title>
        <authorList>
            <person name="Ran K."/>
            <person name="Li Z."/>
            <person name="Wei S."/>
            <person name="Dong R."/>
        </authorList>
    </citation>
    <scope>NUCLEOTIDE SEQUENCE [LARGE SCALE GENOMIC DNA]</scope>
    <source>
        <strain evidence="4 5">LZH-48</strain>
    </source>
</reference>
<evidence type="ECO:0000313" key="5">
    <source>
        <dbReference type="Proteomes" id="UP000252004"/>
    </source>
</evidence>
<evidence type="ECO:0000256" key="2">
    <source>
        <dbReference type="SAM" id="SignalP"/>
    </source>
</evidence>
<feature type="chain" id="PRO_5016625378" description="PKD domain-containing protein" evidence="2">
    <location>
        <begin position="27"/>
        <end position="549"/>
    </location>
</feature>
<dbReference type="InterPro" id="IPR035986">
    <property type="entry name" value="PKD_dom_sf"/>
</dbReference>
<evidence type="ECO:0000256" key="1">
    <source>
        <dbReference type="SAM" id="MobiDB-lite"/>
    </source>
</evidence>
<dbReference type="OrthoDB" id="3928417at2"/>
<dbReference type="Gene3D" id="2.60.40.10">
    <property type="entry name" value="Immunoglobulins"/>
    <property type="match status" value="1"/>
</dbReference>
<dbReference type="EMBL" id="CP030862">
    <property type="protein sequence ID" value="AXE23840.1"/>
    <property type="molecule type" value="Genomic_DNA"/>
</dbReference>
<name>A0A344TYW9_9ACTN</name>
<feature type="region of interest" description="Disordered" evidence="1">
    <location>
        <begin position="24"/>
        <end position="78"/>
    </location>
</feature>
<dbReference type="GO" id="GO:0005975">
    <property type="term" value="P:carbohydrate metabolic process"/>
    <property type="evidence" value="ECO:0007669"/>
    <property type="project" value="UniProtKB-ARBA"/>
</dbReference>
<proteinExistence type="predicted"/>